<reference evidence="2 3" key="1">
    <citation type="submission" date="2015-01" db="EMBL/GenBank/DDBJ databases">
        <title>The Genome Sequence of Rhinocladiella mackenzie CBS 650.93.</title>
        <authorList>
            <consortium name="The Broad Institute Genomics Platform"/>
            <person name="Cuomo C."/>
            <person name="de Hoog S."/>
            <person name="Gorbushina A."/>
            <person name="Stielow B."/>
            <person name="Teixiera M."/>
            <person name="Abouelleil A."/>
            <person name="Chapman S.B."/>
            <person name="Priest M."/>
            <person name="Young S.K."/>
            <person name="Wortman J."/>
            <person name="Nusbaum C."/>
            <person name="Birren B."/>
        </authorList>
    </citation>
    <scope>NUCLEOTIDE SEQUENCE [LARGE SCALE GENOMIC DNA]</scope>
    <source>
        <strain evidence="2 3">CBS 650.93</strain>
    </source>
</reference>
<dbReference type="EMBL" id="KN847477">
    <property type="protein sequence ID" value="KIX07148.1"/>
    <property type="molecule type" value="Genomic_DNA"/>
</dbReference>
<dbReference type="SUPFAM" id="SSF51197">
    <property type="entry name" value="Clavaminate synthase-like"/>
    <property type="match status" value="1"/>
</dbReference>
<dbReference type="VEuPathDB" id="FungiDB:Z518_05125"/>
<dbReference type="STRING" id="1442369.A0A0D2H9H8"/>
<feature type="domain" description="Non-haem dioxygenase N-terminal" evidence="1">
    <location>
        <begin position="20"/>
        <end position="145"/>
    </location>
</feature>
<keyword evidence="3" id="KW-1185">Reference proteome</keyword>
<evidence type="ECO:0000313" key="3">
    <source>
        <dbReference type="Proteomes" id="UP000053617"/>
    </source>
</evidence>
<protein>
    <submittedName>
        <fullName evidence="2">Rhinocladiella mackenziei CBS 650.93 unplaced genomic scaffold supercont1.3, whole genome shotgun sequence</fullName>
    </submittedName>
</protein>
<accession>A0A0D2H9H8</accession>
<proteinExistence type="predicted"/>
<dbReference type="OrthoDB" id="288590at2759"/>
<dbReference type="RefSeq" id="XP_013274284.1">
    <property type="nucleotide sequence ID" value="XM_013418830.1"/>
</dbReference>
<gene>
    <name evidence="2" type="ORF">Z518_05125</name>
</gene>
<dbReference type="InterPro" id="IPR027443">
    <property type="entry name" value="IPNS-like_sf"/>
</dbReference>
<name>A0A0D2H9H8_9EURO</name>
<dbReference type="Gene3D" id="2.60.120.330">
    <property type="entry name" value="B-lactam Antibiotic, Isopenicillin N Synthase, Chain"/>
    <property type="match status" value="1"/>
</dbReference>
<dbReference type="InterPro" id="IPR026992">
    <property type="entry name" value="DIOX_N"/>
</dbReference>
<dbReference type="AlphaFoldDB" id="A0A0D2H9H8"/>
<dbReference type="GeneID" id="25293196"/>
<sequence>MAANITNEMIATNVLSSFQIPLVDFGQYLHGSEDDQKICVDEIMRGFTSSGFVYLQNSGVDPREAFQWAEKYFSLPLEEKQKHPNVDFAANRGYSAMGVEKVTNANLTNEENIAELRKLFPDVKESLEIGSEARYGYPEKPYQNHFPEDLIPGFGNGIMEFYVKCDRLHKNLTGAITTGLGLDRSYFEP</sequence>
<organism evidence="2 3">
    <name type="scientific">Rhinocladiella mackenziei CBS 650.93</name>
    <dbReference type="NCBI Taxonomy" id="1442369"/>
    <lineage>
        <taxon>Eukaryota</taxon>
        <taxon>Fungi</taxon>
        <taxon>Dikarya</taxon>
        <taxon>Ascomycota</taxon>
        <taxon>Pezizomycotina</taxon>
        <taxon>Eurotiomycetes</taxon>
        <taxon>Chaetothyriomycetidae</taxon>
        <taxon>Chaetothyriales</taxon>
        <taxon>Herpotrichiellaceae</taxon>
        <taxon>Rhinocladiella</taxon>
    </lineage>
</organism>
<dbReference type="Pfam" id="PF14226">
    <property type="entry name" value="DIOX_N"/>
    <property type="match status" value="1"/>
</dbReference>
<evidence type="ECO:0000313" key="2">
    <source>
        <dbReference type="EMBL" id="KIX07148.1"/>
    </source>
</evidence>
<evidence type="ECO:0000259" key="1">
    <source>
        <dbReference type="Pfam" id="PF14226"/>
    </source>
</evidence>
<dbReference type="HOGENOM" id="CLU_010119_6_1_1"/>
<dbReference type="Proteomes" id="UP000053617">
    <property type="component" value="Unassembled WGS sequence"/>
</dbReference>